<dbReference type="Proteomes" id="UP000031970">
    <property type="component" value="Unassembled WGS sequence"/>
</dbReference>
<evidence type="ECO:0000313" key="1">
    <source>
        <dbReference type="EMBL" id="KIL30238.1"/>
    </source>
</evidence>
<name>A0ABD3ZRZ5_BACIU</name>
<sequence length="56" mass="6293">MFFRNFEKRCLFAEEGAPFSKRFLSRDLDRGGGSLAFSAMNLVVTGVTQAYKVVQV</sequence>
<reference evidence="1 2" key="1">
    <citation type="submission" date="2014-11" db="EMBL/GenBank/DDBJ databases">
        <title>Draft Genome Sequences of Nine Bacillus subtilis Strains that Form Spores with High Heat-Resistance.</title>
        <authorList>
            <person name="Krawcyk A.O."/>
            <person name="Berendsen E.M."/>
            <person name="de Jong A."/>
            <person name="Holsappel S."/>
            <person name="Eijlander R.T."/>
            <person name="Wells-Bennik M."/>
            <person name="Kuipers O.P."/>
        </authorList>
    </citation>
    <scope>NUCLEOTIDE SEQUENCE [LARGE SCALE GENOMIC DNA]</scope>
    <source>
        <strain evidence="1 2">B4067</strain>
    </source>
</reference>
<dbReference type="EMBL" id="JSXS01000128">
    <property type="protein sequence ID" value="KIL30238.1"/>
    <property type="molecule type" value="Genomic_DNA"/>
</dbReference>
<proteinExistence type="predicted"/>
<dbReference type="AlphaFoldDB" id="A0ABD3ZRZ5"/>
<protein>
    <submittedName>
        <fullName evidence="1">Uncharacterized protein</fullName>
    </submittedName>
</protein>
<organism evidence="1 2">
    <name type="scientific">Bacillus subtilis subsp. subtilis</name>
    <dbReference type="NCBI Taxonomy" id="135461"/>
    <lineage>
        <taxon>Bacteria</taxon>
        <taxon>Bacillati</taxon>
        <taxon>Bacillota</taxon>
        <taxon>Bacilli</taxon>
        <taxon>Bacillales</taxon>
        <taxon>Bacillaceae</taxon>
        <taxon>Bacillus</taxon>
    </lineage>
</organism>
<comment type="caution">
    <text evidence="1">The sequence shown here is derived from an EMBL/GenBank/DDBJ whole genome shotgun (WGS) entry which is preliminary data.</text>
</comment>
<accession>A0ABD3ZRZ5</accession>
<gene>
    <name evidence="1" type="ORF">B4067_4816</name>
</gene>
<evidence type="ECO:0000313" key="2">
    <source>
        <dbReference type="Proteomes" id="UP000031970"/>
    </source>
</evidence>